<dbReference type="InterPro" id="IPR029066">
    <property type="entry name" value="PLP-binding_barrel"/>
</dbReference>
<sequence>MHMSQPADAKDLRTLETPALILDQQKMNGNIARMRNHLAQLGVAFRPHVKTSKSIDVVRRTVGAETGPITVSTLKEAEYFFGYGFTDILYAVGIIPNKFEHAFDLCARGVALTVILDSVDMAEALAVYTAGRAARPEVMIEIDCDGHRSGVQPGSPDLLAIAQRLAAGGLTLKGIITHAGNSYSCKSTEDIAAMARQERDAAAGCARFLREQGHACPEVSVGSTPTAYFANDLTGVTEVRAGVFVFGDLVMNGLGVVAPQDIAVSVLASVIGHQKEKGWIIVDAGWMAMSRDRGTSRQRVDQGYGAVCDVNGVILEDIIMVDANQEHGVIAHRSRDPQKTPYFPVGTLLRILPNHACATCAQHDRYNVVAGDGSAIDAVWPRFQGW</sequence>
<dbReference type="Gene3D" id="3.20.20.10">
    <property type="entry name" value="Alanine racemase"/>
    <property type="match status" value="1"/>
</dbReference>
<organism evidence="4 5">
    <name type="scientific">Telluria antibiotica</name>
    <dbReference type="NCBI Taxonomy" id="2717319"/>
    <lineage>
        <taxon>Bacteria</taxon>
        <taxon>Pseudomonadati</taxon>
        <taxon>Pseudomonadota</taxon>
        <taxon>Betaproteobacteria</taxon>
        <taxon>Burkholderiales</taxon>
        <taxon>Oxalobacteraceae</taxon>
        <taxon>Telluria group</taxon>
        <taxon>Telluria</taxon>
    </lineage>
</organism>
<dbReference type="InterPro" id="IPR042208">
    <property type="entry name" value="D-ser_dehydrat-like_sf"/>
</dbReference>
<evidence type="ECO:0000313" key="4">
    <source>
        <dbReference type="EMBL" id="NIA57690.1"/>
    </source>
</evidence>
<dbReference type="InterPro" id="IPR026956">
    <property type="entry name" value="D-ser_dehydrat-like_dom"/>
</dbReference>
<dbReference type="Gene3D" id="2.40.37.20">
    <property type="entry name" value="D-serine dehydratase-like domain"/>
    <property type="match status" value="1"/>
</dbReference>
<dbReference type="SUPFAM" id="SSF51419">
    <property type="entry name" value="PLP-binding barrel"/>
    <property type="match status" value="1"/>
</dbReference>
<evidence type="ECO:0000259" key="3">
    <source>
        <dbReference type="SMART" id="SM01119"/>
    </source>
</evidence>
<evidence type="ECO:0000313" key="5">
    <source>
        <dbReference type="Proteomes" id="UP000716322"/>
    </source>
</evidence>
<protein>
    <submittedName>
        <fullName evidence="4">DSD1 family PLP-dependent enzyme</fullName>
    </submittedName>
</protein>
<proteinExistence type="inferred from homology"/>
<dbReference type="PANTHER" id="PTHR28004:SF2">
    <property type="entry name" value="D-SERINE DEHYDRATASE"/>
    <property type="match status" value="1"/>
</dbReference>
<evidence type="ECO:0000256" key="2">
    <source>
        <dbReference type="ARBA" id="ARBA00023239"/>
    </source>
</evidence>
<comment type="caution">
    <text evidence="4">The sequence shown here is derived from an EMBL/GenBank/DDBJ whole genome shotgun (WGS) entry which is preliminary data.</text>
</comment>
<accession>A0ABX0PKS6</accession>
<keyword evidence="5" id="KW-1185">Reference proteome</keyword>
<dbReference type="Pfam" id="PF14031">
    <property type="entry name" value="D-ser_dehydrat"/>
    <property type="match status" value="1"/>
</dbReference>
<keyword evidence="2" id="KW-0456">Lyase</keyword>
<reference evidence="4 5" key="1">
    <citation type="submission" date="2020-03" db="EMBL/GenBank/DDBJ databases">
        <title>Genome sequence of strain Massilia sp. TW-1.</title>
        <authorList>
            <person name="Chaudhary D.K."/>
        </authorList>
    </citation>
    <scope>NUCLEOTIDE SEQUENCE [LARGE SCALE GENOMIC DNA]</scope>
    <source>
        <strain evidence="4 5">TW-1</strain>
    </source>
</reference>
<feature type="domain" description="D-serine dehydratase-like" evidence="3">
    <location>
        <begin position="263"/>
        <end position="370"/>
    </location>
</feature>
<dbReference type="Pfam" id="PF01168">
    <property type="entry name" value="Ala_racemase_N"/>
    <property type="match status" value="1"/>
</dbReference>
<dbReference type="PANTHER" id="PTHR28004">
    <property type="entry name" value="ZGC:162816-RELATED"/>
    <property type="match status" value="1"/>
</dbReference>
<dbReference type="Proteomes" id="UP000716322">
    <property type="component" value="Unassembled WGS sequence"/>
</dbReference>
<dbReference type="EMBL" id="JAAQOM010000026">
    <property type="protein sequence ID" value="NIA57690.1"/>
    <property type="molecule type" value="Genomic_DNA"/>
</dbReference>
<evidence type="ECO:0000256" key="1">
    <source>
        <dbReference type="ARBA" id="ARBA00005323"/>
    </source>
</evidence>
<dbReference type="InterPro" id="IPR001608">
    <property type="entry name" value="Ala_racemase_N"/>
</dbReference>
<dbReference type="InterPro" id="IPR051466">
    <property type="entry name" value="D-amino_acid_metab_enzyme"/>
</dbReference>
<gene>
    <name evidence="4" type="ORF">HAV22_29095</name>
</gene>
<comment type="similarity">
    <text evidence="1">Belongs to the DSD1 family.</text>
</comment>
<dbReference type="SMART" id="SM01119">
    <property type="entry name" value="D-ser_dehydrat"/>
    <property type="match status" value="1"/>
</dbReference>
<name>A0ABX0PKS6_9BURK</name>